<gene>
    <name evidence="1" type="ORF">HPB50_000274</name>
</gene>
<evidence type="ECO:0000313" key="1">
    <source>
        <dbReference type="EMBL" id="KAH6929457.1"/>
    </source>
</evidence>
<organism evidence="1 2">
    <name type="scientific">Hyalomma asiaticum</name>
    <name type="common">Tick</name>
    <dbReference type="NCBI Taxonomy" id="266040"/>
    <lineage>
        <taxon>Eukaryota</taxon>
        <taxon>Metazoa</taxon>
        <taxon>Ecdysozoa</taxon>
        <taxon>Arthropoda</taxon>
        <taxon>Chelicerata</taxon>
        <taxon>Arachnida</taxon>
        <taxon>Acari</taxon>
        <taxon>Parasitiformes</taxon>
        <taxon>Ixodida</taxon>
        <taxon>Ixodoidea</taxon>
        <taxon>Ixodidae</taxon>
        <taxon>Hyalomminae</taxon>
        <taxon>Hyalomma</taxon>
    </lineage>
</organism>
<proteinExistence type="predicted"/>
<protein>
    <submittedName>
        <fullName evidence="1">Uncharacterized protein</fullName>
    </submittedName>
</protein>
<evidence type="ECO:0000313" key="2">
    <source>
        <dbReference type="Proteomes" id="UP000821845"/>
    </source>
</evidence>
<sequence length="330" mass="35120">MMAAELARGGVFSGALLTSGAMVFHAPLALDHPDFPRMEEGEIVSPVKVSTRAASAKRVPLQPQARRHRFLGGGCTRCPLTTRFELGGRLVGSCADTPRAVLQTPWLDHPEDTVVSAAGAVALGGAVRVDLAFLKSERKNELGDSCSTFLSTHLCLLDSMASKTGQRGQLLLADEKEGASNQGDAARPGRGGSALHVTRWPIMRRGPLAKKSRDSCAGGSEESQASSRVGVVVERHCARGAETDTPGVRSGAPAPEEVGGTPQCGGRRRATTQQHAARRKERCRRRMLSRSGLAQLHEVGQFTDGVLRERPREAARRSGFGSACLRASSR</sequence>
<accession>A0ACB7S5U5</accession>
<reference evidence="1" key="1">
    <citation type="submission" date="2020-05" db="EMBL/GenBank/DDBJ databases">
        <title>Large-scale comparative analyses of tick genomes elucidate their genetic diversity and vector capacities.</title>
        <authorList>
            <person name="Jia N."/>
            <person name="Wang J."/>
            <person name="Shi W."/>
            <person name="Du L."/>
            <person name="Sun Y."/>
            <person name="Zhan W."/>
            <person name="Jiang J."/>
            <person name="Wang Q."/>
            <person name="Zhang B."/>
            <person name="Ji P."/>
            <person name="Sakyi L.B."/>
            <person name="Cui X."/>
            <person name="Yuan T."/>
            <person name="Jiang B."/>
            <person name="Yang W."/>
            <person name="Lam T.T.-Y."/>
            <person name="Chang Q."/>
            <person name="Ding S."/>
            <person name="Wang X."/>
            <person name="Zhu J."/>
            <person name="Ruan X."/>
            <person name="Zhao L."/>
            <person name="Wei J."/>
            <person name="Que T."/>
            <person name="Du C."/>
            <person name="Cheng J."/>
            <person name="Dai P."/>
            <person name="Han X."/>
            <person name="Huang E."/>
            <person name="Gao Y."/>
            <person name="Liu J."/>
            <person name="Shao H."/>
            <person name="Ye R."/>
            <person name="Li L."/>
            <person name="Wei W."/>
            <person name="Wang X."/>
            <person name="Wang C."/>
            <person name="Yang T."/>
            <person name="Huo Q."/>
            <person name="Li W."/>
            <person name="Guo W."/>
            <person name="Chen H."/>
            <person name="Zhou L."/>
            <person name="Ni X."/>
            <person name="Tian J."/>
            <person name="Zhou Y."/>
            <person name="Sheng Y."/>
            <person name="Liu T."/>
            <person name="Pan Y."/>
            <person name="Xia L."/>
            <person name="Li J."/>
            <person name="Zhao F."/>
            <person name="Cao W."/>
        </authorList>
    </citation>
    <scope>NUCLEOTIDE SEQUENCE</scope>
    <source>
        <strain evidence="1">Hyas-2018</strain>
    </source>
</reference>
<name>A0ACB7S5U5_HYAAI</name>
<dbReference type="EMBL" id="CM023485">
    <property type="protein sequence ID" value="KAH6929457.1"/>
    <property type="molecule type" value="Genomic_DNA"/>
</dbReference>
<comment type="caution">
    <text evidence="1">The sequence shown here is derived from an EMBL/GenBank/DDBJ whole genome shotgun (WGS) entry which is preliminary data.</text>
</comment>
<dbReference type="Proteomes" id="UP000821845">
    <property type="component" value="Chromosome 5"/>
</dbReference>
<keyword evidence="2" id="KW-1185">Reference proteome</keyword>